<dbReference type="PANTHER" id="PTHR42789">
    <property type="entry name" value="D-ISOMER SPECIFIC 2-HYDROXYACID DEHYDROGENASE FAMILY PROTEIN (AFU_ORTHOLOGUE AFUA_6G10090)"/>
    <property type="match status" value="1"/>
</dbReference>
<sequence length="322" mass="34056">MVWCAVDDDIQPASYLESCVDDDVELSFGIGDGEDAAIEALSGADGLFTTSRVPVTETVLEDVPDLDLVAKIGTGLDSIDLDAAHQEGVTVVYTPGLNARSVAEHAVSLLLAVNRNVLLGHRRLEEGGWRDTMPTSKSVTDTTIGIVGFGNVGQRIAGLLSGFQADVLAHDPYVHPIDTDLTGATLVGLSELLESADAVIISAERTPETEKLIDAQALETMKDDATLVNSARGPIVDQDALIDALERDAIGGAGLDVFETEPLPPDSPLHEFDNVVLTPHMGASSLRARKAAIKTLAETACDFFAGEELNDRFVAVRGDGLR</sequence>
<evidence type="ECO:0000313" key="8">
    <source>
        <dbReference type="EMBL" id="MFC6905746.1"/>
    </source>
</evidence>
<dbReference type="AlphaFoldDB" id="A0ABD5V7W7"/>
<dbReference type="PANTHER" id="PTHR42789:SF1">
    <property type="entry name" value="D-ISOMER SPECIFIC 2-HYDROXYACID DEHYDROGENASE FAMILY PROTEIN (AFU_ORTHOLOGUE AFUA_6G10090)"/>
    <property type="match status" value="1"/>
</dbReference>
<comment type="similarity">
    <text evidence="1 5">Belongs to the D-isomer specific 2-hydroxyacid dehydrogenase family.</text>
</comment>
<evidence type="ECO:0000256" key="5">
    <source>
        <dbReference type="RuleBase" id="RU003719"/>
    </source>
</evidence>
<protein>
    <submittedName>
        <fullName evidence="8">NAD(P)-dependent oxidoreductase</fullName>
    </submittedName>
</protein>
<gene>
    <name evidence="8" type="ORF">ACFQGH_11125</name>
</gene>
<evidence type="ECO:0000256" key="2">
    <source>
        <dbReference type="ARBA" id="ARBA00022605"/>
    </source>
</evidence>
<dbReference type="Gene3D" id="3.40.50.720">
    <property type="entry name" value="NAD(P)-binding Rossmann-like Domain"/>
    <property type="match status" value="2"/>
</dbReference>
<keyword evidence="9" id="KW-1185">Reference proteome</keyword>
<dbReference type="SUPFAM" id="SSF52283">
    <property type="entry name" value="Formate/glycerate dehydrogenase catalytic domain-like"/>
    <property type="match status" value="1"/>
</dbReference>
<feature type="domain" description="D-isomer specific 2-hydroxyacid dehydrogenase NAD-binding" evidence="7">
    <location>
        <begin position="108"/>
        <end position="282"/>
    </location>
</feature>
<proteinExistence type="inferred from homology"/>
<evidence type="ECO:0000256" key="4">
    <source>
        <dbReference type="ARBA" id="ARBA00023027"/>
    </source>
</evidence>
<dbReference type="InterPro" id="IPR006139">
    <property type="entry name" value="D-isomer_2_OHA_DH_cat_dom"/>
</dbReference>
<evidence type="ECO:0000256" key="1">
    <source>
        <dbReference type="ARBA" id="ARBA00005854"/>
    </source>
</evidence>
<dbReference type="InterPro" id="IPR050857">
    <property type="entry name" value="D-2-hydroxyacid_DH"/>
</dbReference>
<dbReference type="InterPro" id="IPR006140">
    <property type="entry name" value="D-isomer_DH_NAD-bd"/>
</dbReference>
<accession>A0ABD5V7W7</accession>
<feature type="domain" description="D-isomer specific 2-hydroxyacid dehydrogenase catalytic" evidence="6">
    <location>
        <begin position="23"/>
        <end position="311"/>
    </location>
</feature>
<evidence type="ECO:0000259" key="7">
    <source>
        <dbReference type="Pfam" id="PF02826"/>
    </source>
</evidence>
<dbReference type="RefSeq" id="WP_340604273.1">
    <property type="nucleotide sequence ID" value="NZ_JBBMXV010000003.1"/>
</dbReference>
<name>A0ABD5V7W7_9EURY</name>
<keyword evidence="4" id="KW-0520">NAD</keyword>
<dbReference type="Proteomes" id="UP001596312">
    <property type="component" value="Unassembled WGS sequence"/>
</dbReference>
<evidence type="ECO:0000256" key="3">
    <source>
        <dbReference type="ARBA" id="ARBA00023002"/>
    </source>
</evidence>
<dbReference type="InterPro" id="IPR036291">
    <property type="entry name" value="NAD(P)-bd_dom_sf"/>
</dbReference>
<dbReference type="GO" id="GO:0008652">
    <property type="term" value="P:amino acid biosynthetic process"/>
    <property type="evidence" value="ECO:0007669"/>
    <property type="project" value="UniProtKB-KW"/>
</dbReference>
<dbReference type="SUPFAM" id="SSF51735">
    <property type="entry name" value="NAD(P)-binding Rossmann-fold domains"/>
    <property type="match status" value="1"/>
</dbReference>
<dbReference type="GO" id="GO:0016491">
    <property type="term" value="F:oxidoreductase activity"/>
    <property type="evidence" value="ECO:0007669"/>
    <property type="project" value="UniProtKB-KW"/>
</dbReference>
<dbReference type="Pfam" id="PF02826">
    <property type="entry name" value="2-Hacid_dh_C"/>
    <property type="match status" value="1"/>
</dbReference>
<dbReference type="InterPro" id="IPR029752">
    <property type="entry name" value="D-isomer_DH_CS1"/>
</dbReference>
<comment type="caution">
    <text evidence="8">The sequence shown here is derived from an EMBL/GenBank/DDBJ whole genome shotgun (WGS) entry which is preliminary data.</text>
</comment>
<dbReference type="FunFam" id="3.40.50.720:FF:000203">
    <property type="entry name" value="D-3-phosphoglycerate dehydrogenase (SerA)"/>
    <property type="match status" value="1"/>
</dbReference>
<keyword evidence="2" id="KW-0028">Amino-acid biosynthesis</keyword>
<dbReference type="PROSITE" id="PS00065">
    <property type="entry name" value="D_2_HYDROXYACID_DH_1"/>
    <property type="match status" value="1"/>
</dbReference>
<dbReference type="EMBL" id="JBHSXQ010000003">
    <property type="protein sequence ID" value="MFC6905746.1"/>
    <property type="molecule type" value="Genomic_DNA"/>
</dbReference>
<reference evidence="8 9" key="1">
    <citation type="journal article" date="2019" name="Int. J. Syst. Evol. Microbiol.">
        <title>The Global Catalogue of Microorganisms (GCM) 10K type strain sequencing project: providing services to taxonomists for standard genome sequencing and annotation.</title>
        <authorList>
            <consortium name="The Broad Institute Genomics Platform"/>
            <consortium name="The Broad Institute Genome Sequencing Center for Infectious Disease"/>
            <person name="Wu L."/>
            <person name="Ma J."/>
        </authorList>
    </citation>
    <scope>NUCLEOTIDE SEQUENCE [LARGE SCALE GENOMIC DNA]</scope>
    <source>
        <strain evidence="8 9">CGMCC 1.3240</strain>
    </source>
</reference>
<dbReference type="Pfam" id="PF00389">
    <property type="entry name" value="2-Hacid_dh"/>
    <property type="match status" value="1"/>
</dbReference>
<organism evidence="8 9">
    <name type="scientific">Halalkalicoccus tibetensis</name>
    <dbReference type="NCBI Taxonomy" id="175632"/>
    <lineage>
        <taxon>Archaea</taxon>
        <taxon>Methanobacteriati</taxon>
        <taxon>Methanobacteriota</taxon>
        <taxon>Stenosarchaea group</taxon>
        <taxon>Halobacteria</taxon>
        <taxon>Halobacteriales</taxon>
        <taxon>Halococcaceae</taxon>
        <taxon>Halalkalicoccus</taxon>
    </lineage>
</organism>
<evidence type="ECO:0000259" key="6">
    <source>
        <dbReference type="Pfam" id="PF00389"/>
    </source>
</evidence>
<evidence type="ECO:0000313" key="9">
    <source>
        <dbReference type="Proteomes" id="UP001596312"/>
    </source>
</evidence>
<keyword evidence="3 5" id="KW-0560">Oxidoreductase</keyword>